<dbReference type="RefSeq" id="WP_164211112.1">
    <property type="nucleotide sequence ID" value="NZ_JAAGSC010000040.1"/>
</dbReference>
<evidence type="ECO:0000313" key="1">
    <source>
        <dbReference type="EMBL" id="NDY95723.1"/>
    </source>
</evidence>
<protein>
    <submittedName>
        <fullName evidence="1">MoaD/ThiS family protein</fullName>
    </submittedName>
</protein>
<dbReference type="SUPFAM" id="SSF54285">
    <property type="entry name" value="MoaD/ThiS"/>
    <property type="match status" value="1"/>
</dbReference>
<keyword evidence="2" id="KW-1185">Reference proteome</keyword>
<organism evidence="1 2">
    <name type="scientific">Wenzhouxiangella limi</name>
    <dbReference type="NCBI Taxonomy" id="2707351"/>
    <lineage>
        <taxon>Bacteria</taxon>
        <taxon>Pseudomonadati</taxon>
        <taxon>Pseudomonadota</taxon>
        <taxon>Gammaproteobacteria</taxon>
        <taxon>Chromatiales</taxon>
        <taxon>Wenzhouxiangellaceae</taxon>
        <taxon>Wenzhouxiangella</taxon>
    </lineage>
</organism>
<gene>
    <name evidence="1" type="ORF">G3I74_08290</name>
</gene>
<dbReference type="Proteomes" id="UP000484885">
    <property type="component" value="Unassembled WGS sequence"/>
</dbReference>
<evidence type="ECO:0000313" key="2">
    <source>
        <dbReference type="Proteomes" id="UP000484885"/>
    </source>
</evidence>
<dbReference type="Pfam" id="PF02597">
    <property type="entry name" value="ThiS"/>
    <property type="match status" value="1"/>
</dbReference>
<accession>A0A845UV58</accession>
<proteinExistence type="predicted"/>
<dbReference type="AlphaFoldDB" id="A0A845UV58"/>
<comment type="caution">
    <text evidence="1">The sequence shown here is derived from an EMBL/GenBank/DDBJ whole genome shotgun (WGS) entry which is preliminary data.</text>
</comment>
<dbReference type="Gene3D" id="3.10.20.30">
    <property type="match status" value="1"/>
</dbReference>
<dbReference type="InterPro" id="IPR012675">
    <property type="entry name" value="Beta-grasp_dom_sf"/>
</dbReference>
<name>A0A845UV58_9GAMM</name>
<dbReference type="InterPro" id="IPR016155">
    <property type="entry name" value="Mopterin_synth/thiamin_S_b"/>
</dbReference>
<dbReference type="InterPro" id="IPR003749">
    <property type="entry name" value="ThiS/MoaD-like"/>
</dbReference>
<reference evidence="1 2" key="1">
    <citation type="submission" date="2020-02" db="EMBL/GenBank/DDBJ databases">
        <authorList>
            <person name="Zhang X.-Y."/>
        </authorList>
    </citation>
    <scope>NUCLEOTIDE SEQUENCE [LARGE SCALE GENOMIC DNA]</scope>
    <source>
        <strain evidence="1 2">C33</strain>
    </source>
</reference>
<dbReference type="EMBL" id="JAAGSC010000040">
    <property type="protein sequence ID" value="NDY95723.1"/>
    <property type="molecule type" value="Genomic_DNA"/>
</dbReference>
<sequence length="84" mass="9079">MNRSINVRLFGAFRQSHPESSLTVEIPEQGRVADLRQAMEAALESENARSLLKASAFATDTAVLDDQDPVPEQEVSILPPVCGG</sequence>